<organism evidence="2 3">
    <name type="scientific">Rubroshorea leprosula</name>
    <dbReference type="NCBI Taxonomy" id="152421"/>
    <lineage>
        <taxon>Eukaryota</taxon>
        <taxon>Viridiplantae</taxon>
        <taxon>Streptophyta</taxon>
        <taxon>Embryophyta</taxon>
        <taxon>Tracheophyta</taxon>
        <taxon>Spermatophyta</taxon>
        <taxon>Magnoliopsida</taxon>
        <taxon>eudicotyledons</taxon>
        <taxon>Gunneridae</taxon>
        <taxon>Pentapetalae</taxon>
        <taxon>rosids</taxon>
        <taxon>malvids</taxon>
        <taxon>Malvales</taxon>
        <taxon>Dipterocarpaceae</taxon>
        <taxon>Rubroshorea</taxon>
    </lineage>
</organism>
<dbReference type="GO" id="GO:0048367">
    <property type="term" value="P:shoot system development"/>
    <property type="evidence" value="ECO:0007669"/>
    <property type="project" value="InterPro"/>
</dbReference>
<gene>
    <name evidence="2" type="ORF">SLEP1_g33587</name>
</gene>
<dbReference type="Pfam" id="PF03087">
    <property type="entry name" value="BPS1"/>
    <property type="match status" value="1"/>
</dbReference>
<accession>A0AAV5KH30</accession>
<dbReference type="PANTHER" id="PTHR33070">
    <property type="entry name" value="OS06G0725500 PROTEIN"/>
    <property type="match status" value="1"/>
</dbReference>
<protein>
    <submittedName>
        <fullName evidence="2">Uncharacterized protein</fullName>
    </submittedName>
</protein>
<dbReference type="EMBL" id="BPVZ01000064">
    <property type="protein sequence ID" value="GKV23913.1"/>
    <property type="molecule type" value="Genomic_DNA"/>
</dbReference>
<keyword evidence="3" id="KW-1185">Reference proteome</keyword>
<feature type="region of interest" description="Disordered" evidence="1">
    <location>
        <begin position="1"/>
        <end position="29"/>
    </location>
</feature>
<proteinExistence type="predicted"/>
<comment type="caution">
    <text evidence="2">The sequence shown here is derived from an EMBL/GenBank/DDBJ whole genome shotgun (WGS) entry which is preliminary data.</text>
</comment>
<sequence>MASIPSKIQSSHHTRSNSLPSIPHPVTSQIDGHLSRLRTSESASTSSSISQKLRGLQGLHECIDKLLLLPLTQQALTKEQRKKWVVEMLDGSLRILDACSTAKDALLDTKECSCELQSIMRRKRGGEMALVSEIRKYLTSRKVMKKATQKVLKNLKGMEKCNNDDQTPSMATMFREVEGADITLFKSLLSFISGAKVQPKTSKWSLVSKLIHHTRVESEQEVDANEFSKVDAALQFIIGHKDNYSQIENVQKKLQNLDSCIQDLEEGIECLFRCLINARVSILNILNH</sequence>
<evidence type="ECO:0000313" key="3">
    <source>
        <dbReference type="Proteomes" id="UP001054252"/>
    </source>
</evidence>
<reference evidence="2 3" key="1">
    <citation type="journal article" date="2021" name="Commun. Biol.">
        <title>The genome of Shorea leprosula (Dipterocarpaceae) highlights the ecological relevance of drought in aseasonal tropical rainforests.</title>
        <authorList>
            <person name="Ng K.K.S."/>
            <person name="Kobayashi M.J."/>
            <person name="Fawcett J.A."/>
            <person name="Hatakeyama M."/>
            <person name="Paape T."/>
            <person name="Ng C.H."/>
            <person name="Ang C.C."/>
            <person name="Tnah L.H."/>
            <person name="Lee C.T."/>
            <person name="Nishiyama T."/>
            <person name="Sese J."/>
            <person name="O'Brien M.J."/>
            <person name="Copetti D."/>
            <person name="Mohd Noor M.I."/>
            <person name="Ong R.C."/>
            <person name="Putra M."/>
            <person name="Sireger I.Z."/>
            <person name="Indrioko S."/>
            <person name="Kosugi Y."/>
            <person name="Izuno A."/>
            <person name="Isagi Y."/>
            <person name="Lee S.L."/>
            <person name="Shimizu K.K."/>
        </authorList>
    </citation>
    <scope>NUCLEOTIDE SEQUENCE [LARGE SCALE GENOMIC DNA]</scope>
    <source>
        <strain evidence="2">214</strain>
    </source>
</reference>
<feature type="compositionally biased region" description="Polar residues" evidence="1">
    <location>
        <begin position="16"/>
        <end position="29"/>
    </location>
</feature>
<dbReference type="Proteomes" id="UP001054252">
    <property type="component" value="Unassembled WGS sequence"/>
</dbReference>
<dbReference type="InterPro" id="IPR004320">
    <property type="entry name" value="BPS1_pln"/>
</dbReference>
<dbReference type="PANTHER" id="PTHR33070:SF129">
    <property type="entry name" value="DUF241 DOMAIN PROTEIN"/>
    <property type="match status" value="1"/>
</dbReference>
<dbReference type="AlphaFoldDB" id="A0AAV5KH30"/>
<name>A0AAV5KH30_9ROSI</name>
<evidence type="ECO:0000256" key="1">
    <source>
        <dbReference type="SAM" id="MobiDB-lite"/>
    </source>
</evidence>
<dbReference type="GO" id="GO:0048364">
    <property type="term" value="P:root development"/>
    <property type="evidence" value="ECO:0007669"/>
    <property type="project" value="InterPro"/>
</dbReference>
<evidence type="ECO:0000313" key="2">
    <source>
        <dbReference type="EMBL" id="GKV23913.1"/>
    </source>
</evidence>